<comment type="caution">
    <text evidence="2">The sequence shown here is derived from an EMBL/GenBank/DDBJ whole genome shotgun (WGS) entry which is preliminary data.</text>
</comment>
<dbReference type="PROSITE" id="PS50943">
    <property type="entry name" value="HTH_CROC1"/>
    <property type="match status" value="1"/>
</dbReference>
<evidence type="ECO:0000313" key="3">
    <source>
        <dbReference type="Proteomes" id="UP000187412"/>
    </source>
</evidence>
<protein>
    <submittedName>
        <fullName evidence="2">Transcriptional regulator</fullName>
    </submittedName>
</protein>
<reference evidence="2 3" key="1">
    <citation type="submission" date="2016-10" db="EMBL/GenBank/DDBJ databases">
        <title>Paenibacillus species isolates.</title>
        <authorList>
            <person name="Beno S.M."/>
        </authorList>
    </citation>
    <scope>NUCLEOTIDE SEQUENCE [LARGE SCALE GENOMIC DNA]</scope>
    <source>
        <strain evidence="2 3">FSL H7-0744</strain>
    </source>
</reference>
<dbReference type="Proteomes" id="UP000187412">
    <property type="component" value="Unassembled WGS sequence"/>
</dbReference>
<dbReference type="RefSeq" id="WP_083675496.1">
    <property type="nucleotide sequence ID" value="NZ_MPTB01000004.1"/>
</dbReference>
<evidence type="ECO:0000313" key="2">
    <source>
        <dbReference type="EMBL" id="OMD51877.1"/>
    </source>
</evidence>
<dbReference type="InterPro" id="IPR001387">
    <property type="entry name" value="Cro/C1-type_HTH"/>
</dbReference>
<accession>A0ABX3HPL3</accession>
<dbReference type="CDD" id="cd00093">
    <property type="entry name" value="HTH_XRE"/>
    <property type="match status" value="1"/>
</dbReference>
<proteinExistence type="predicted"/>
<sequence>MVSITIKVQELLDERGMSQKSLAEKTGIRKAAISEICNNMRTSINREHLEKIVLALGLTSIEQLMHLDVEND</sequence>
<organism evidence="2 3">
    <name type="scientific">Paenibacillus borealis</name>
    <dbReference type="NCBI Taxonomy" id="160799"/>
    <lineage>
        <taxon>Bacteria</taxon>
        <taxon>Bacillati</taxon>
        <taxon>Bacillota</taxon>
        <taxon>Bacilli</taxon>
        <taxon>Bacillales</taxon>
        <taxon>Paenibacillaceae</taxon>
        <taxon>Paenibacillus</taxon>
    </lineage>
</organism>
<dbReference type="EMBL" id="MPTB01000004">
    <property type="protein sequence ID" value="OMD51877.1"/>
    <property type="molecule type" value="Genomic_DNA"/>
</dbReference>
<feature type="domain" description="HTH cro/C1-type" evidence="1">
    <location>
        <begin position="8"/>
        <end position="64"/>
    </location>
</feature>
<evidence type="ECO:0000259" key="1">
    <source>
        <dbReference type="PROSITE" id="PS50943"/>
    </source>
</evidence>
<keyword evidence="3" id="KW-1185">Reference proteome</keyword>
<dbReference type="InterPro" id="IPR010982">
    <property type="entry name" value="Lambda_DNA-bd_dom_sf"/>
</dbReference>
<name>A0ABX3HPL3_PAEBO</name>
<dbReference type="Gene3D" id="1.10.260.40">
    <property type="entry name" value="lambda repressor-like DNA-binding domains"/>
    <property type="match status" value="1"/>
</dbReference>
<dbReference type="SUPFAM" id="SSF47413">
    <property type="entry name" value="lambda repressor-like DNA-binding domains"/>
    <property type="match status" value="1"/>
</dbReference>
<gene>
    <name evidence="2" type="ORF">BSK56_04435</name>
</gene>
<dbReference type="Pfam" id="PF01381">
    <property type="entry name" value="HTH_3"/>
    <property type="match status" value="1"/>
</dbReference>
<dbReference type="SMART" id="SM00530">
    <property type="entry name" value="HTH_XRE"/>
    <property type="match status" value="1"/>
</dbReference>